<dbReference type="PANTHER" id="PTHR43751">
    <property type="entry name" value="SULFATASE"/>
    <property type="match status" value="1"/>
</dbReference>
<comment type="caution">
    <text evidence="4">The sequence shown here is derived from an EMBL/GenBank/DDBJ whole genome shotgun (WGS) entry which is preliminary data.</text>
</comment>
<evidence type="ECO:0000256" key="1">
    <source>
        <dbReference type="SAM" id="Phobius"/>
    </source>
</evidence>
<dbReference type="RefSeq" id="WP_008927507.1">
    <property type="nucleotide sequence ID" value="NZ_AMRJ01000001.1"/>
</dbReference>
<dbReference type="InterPro" id="IPR017850">
    <property type="entry name" value="Alkaline_phosphatase_core_sf"/>
</dbReference>
<keyword evidence="1" id="KW-0472">Membrane</keyword>
<protein>
    <recommendedName>
        <fullName evidence="6">Sulfatase</fullName>
    </recommendedName>
</protein>
<name>L0WHE0_9GAMM</name>
<keyword evidence="5" id="KW-1185">Reference proteome</keyword>
<feature type="transmembrane region" description="Helical" evidence="1">
    <location>
        <begin position="162"/>
        <end position="179"/>
    </location>
</feature>
<feature type="domain" description="Sulfatase N-terminal" evidence="2">
    <location>
        <begin position="244"/>
        <end position="523"/>
    </location>
</feature>
<dbReference type="PIRSF" id="PIRSF004950">
    <property type="entry name" value="Mmb_sulf_HI0842"/>
    <property type="match status" value="1"/>
</dbReference>
<dbReference type="Pfam" id="PF11893">
    <property type="entry name" value="DUF3413"/>
    <property type="match status" value="1"/>
</dbReference>
<evidence type="ECO:0000313" key="5">
    <source>
        <dbReference type="Proteomes" id="UP000010164"/>
    </source>
</evidence>
<dbReference type="Gene3D" id="3.40.720.10">
    <property type="entry name" value="Alkaline Phosphatase, subunit A"/>
    <property type="match status" value="1"/>
</dbReference>
<keyword evidence="1" id="KW-0812">Transmembrane</keyword>
<dbReference type="STRING" id="1177179.A11A3_01580"/>
<accession>L0WHE0</accession>
<feature type="transmembrane region" description="Helical" evidence="1">
    <location>
        <begin position="43"/>
        <end position="67"/>
    </location>
</feature>
<dbReference type="InterPro" id="IPR024588">
    <property type="entry name" value="YejM_N"/>
</dbReference>
<dbReference type="OrthoDB" id="9803751at2"/>
<dbReference type="Pfam" id="PF00884">
    <property type="entry name" value="Sulfatase"/>
    <property type="match status" value="1"/>
</dbReference>
<dbReference type="InterPro" id="IPR012159">
    <property type="entry name" value="YejM-like"/>
</dbReference>
<feature type="transmembrane region" description="Helical" evidence="1">
    <location>
        <begin position="12"/>
        <end position="31"/>
    </location>
</feature>
<dbReference type="CDD" id="cd16148">
    <property type="entry name" value="sulfatase_like"/>
    <property type="match status" value="1"/>
</dbReference>
<dbReference type="SUPFAM" id="SSF53649">
    <property type="entry name" value="Alkaline phosphatase-like"/>
    <property type="match status" value="1"/>
</dbReference>
<evidence type="ECO:0000259" key="2">
    <source>
        <dbReference type="Pfam" id="PF00884"/>
    </source>
</evidence>
<reference evidence="4 5" key="1">
    <citation type="journal article" date="2012" name="J. Bacteriol.">
        <title>Genome Sequence of the Alkane-Degrading Bacterium Alcanivorax hongdengensis Type Strain A-11-3.</title>
        <authorList>
            <person name="Lai Q."/>
            <person name="Shao Z."/>
        </authorList>
    </citation>
    <scope>NUCLEOTIDE SEQUENCE [LARGE SCALE GENOMIC DNA]</scope>
    <source>
        <strain evidence="4 5">A-11-3</strain>
    </source>
</reference>
<sequence>MDRRQRRQPLPLHLFYTVNFFLLLLIVAYIARGSLSLQAPGAGLFLFAAGCGYALTYLLPVALVSLLAGRLLGAMAKMVFAVLLTAALVILLLTDSQIYGMYGFHLNGFVWNLITTPGGIESMGGGDGANLTVALVCLAVVLIEAVLMALLRGRRLPGWRNLMILLVICMVGERLAYGLSHLQGYRPVLVAAQEIPFYQPTTFRGFAERIGVEIPREPKLSADHSGRLHYPLSPLQVADKAPSPNIVFLVCESLRWDMLTPEIMPNLWHFSQTYGQRFTHHYSGGNGTRMGIFSLFYGLPGNYWFSFLDERKPPVFIRELQRRGYHMGLYTSAEFSYPEFDKTVFASVPAADMVSDSAGQGWQRDRRNVKRLLEFLGQQDAHTPYFGFMFFESSHARYYFPPESIIRKEYLPELNYATMDLKEDMPGIFNRYINASHHLDQQLGRVLKQLEDSGALQNTIVVVTGDHGEEFMENGRWGHNSEFHNEQIHTPFVLAVPGEKPGVFDYPTSHLDLMPTLMPLLGVGNPAQDYAIGQSLHRASPDRYRLVASWDALAYVGPNYKVAMPLKAGGLSEMTVSTADDKPVADTGQVMAQLQARLVAVLEDLSRFFRKH</sequence>
<dbReference type="PANTHER" id="PTHR43751:SF3">
    <property type="entry name" value="SULFATASE N-TERMINAL DOMAIN-CONTAINING PROTEIN"/>
    <property type="match status" value="1"/>
</dbReference>
<dbReference type="InterPro" id="IPR000917">
    <property type="entry name" value="Sulfatase_N"/>
</dbReference>
<dbReference type="eggNOG" id="COG3083">
    <property type="taxonomic scope" value="Bacteria"/>
</dbReference>
<evidence type="ECO:0000259" key="3">
    <source>
        <dbReference type="Pfam" id="PF11893"/>
    </source>
</evidence>
<dbReference type="InterPro" id="IPR052701">
    <property type="entry name" value="GAG_Ulvan_Degrading_Sulfatases"/>
</dbReference>
<dbReference type="PATRIC" id="fig|1177179.3.peg.309"/>
<evidence type="ECO:0008006" key="6">
    <source>
        <dbReference type="Google" id="ProtNLM"/>
    </source>
</evidence>
<organism evidence="4 5">
    <name type="scientific">Alcanivorax hongdengensis A-11-3</name>
    <dbReference type="NCBI Taxonomy" id="1177179"/>
    <lineage>
        <taxon>Bacteria</taxon>
        <taxon>Pseudomonadati</taxon>
        <taxon>Pseudomonadota</taxon>
        <taxon>Gammaproteobacteria</taxon>
        <taxon>Oceanospirillales</taxon>
        <taxon>Alcanivoracaceae</taxon>
        <taxon>Alcanivorax</taxon>
    </lineage>
</organism>
<proteinExistence type="predicted"/>
<keyword evidence="1" id="KW-1133">Transmembrane helix</keyword>
<dbReference type="EMBL" id="AMRJ01000001">
    <property type="protein sequence ID" value="EKF76144.1"/>
    <property type="molecule type" value="Genomic_DNA"/>
</dbReference>
<dbReference type="Proteomes" id="UP000010164">
    <property type="component" value="Unassembled WGS sequence"/>
</dbReference>
<evidence type="ECO:0000313" key="4">
    <source>
        <dbReference type="EMBL" id="EKF76144.1"/>
    </source>
</evidence>
<dbReference type="AlphaFoldDB" id="L0WHE0"/>
<feature type="transmembrane region" description="Helical" evidence="1">
    <location>
        <begin position="131"/>
        <end position="150"/>
    </location>
</feature>
<feature type="domain" description="Inner membrane protein YejM N-terminal" evidence="3">
    <location>
        <begin position="13"/>
        <end position="237"/>
    </location>
</feature>
<gene>
    <name evidence="4" type="ORF">A11A3_01580</name>
</gene>
<feature type="transmembrane region" description="Helical" evidence="1">
    <location>
        <begin position="79"/>
        <end position="102"/>
    </location>
</feature>